<feature type="transmembrane region" description="Helical" evidence="6">
    <location>
        <begin position="265"/>
        <end position="284"/>
    </location>
</feature>
<gene>
    <name evidence="8" type="ORF">HT134_20110</name>
</gene>
<evidence type="ECO:0000256" key="5">
    <source>
        <dbReference type="SAM" id="MobiDB-lite"/>
    </source>
</evidence>
<keyword evidence="6" id="KW-0472">Membrane</keyword>
<keyword evidence="2" id="KW-0964">Secreted</keyword>
<keyword evidence="1" id="KW-0134">Cell wall</keyword>
<dbReference type="InterPro" id="IPR019931">
    <property type="entry name" value="LPXTG_anchor"/>
</dbReference>
<keyword evidence="3" id="KW-0732">Signal</keyword>
<comment type="caution">
    <text evidence="8">The sequence shown here is derived from an EMBL/GenBank/DDBJ whole genome shotgun (WGS) entry which is preliminary data.</text>
</comment>
<sequence length="293" mass="29550">MAVGGGIAFGTAGLATAVAHTAAAVQATTVTRGPLLQPEYPPCPRSDGGDVNLVGCIDNTNVANNDNAAGADAVAVDSNENEEEQTNASTTNGQQSDNADLGDFSQLDVLSNSSAPQPLTNLVTPGCDEEACTSSTSSENGETVAGGISTGEDEDGPANDPAGIGVTGENDITGDLADAGLTENPLDDEAGADDTDHVDDDDEEATPTPTPQDIDKHFTVDLGPWDDGGPWGGPDGGPDGGCFEVECWKKEAAELPMTGADVRPMVAAGTGLLLVGIAGTVIAVRRRRSSDAK</sequence>
<keyword evidence="4" id="KW-0572">Peptidoglycan-anchor</keyword>
<protein>
    <submittedName>
        <fullName evidence="8">LPXTG cell wall anchor domain-containing protein</fullName>
    </submittedName>
</protein>
<accession>A0A7Y6IQ92</accession>
<reference evidence="8 9" key="1">
    <citation type="submission" date="2020-06" db="EMBL/GenBank/DDBJ databases">
        <authorList>
            <person name="Chanama M."/>
        </authorList>
    </citation>
    <scope>NUCLEOTIDE SEQUENCE [LARGE SCALE GENOMIC DNA]</scope>
    <source>
        <strain evidence="8 9">TBRC6557</strain>
    </source>
</reference>
<evidence type="ECO:0000313" key="8">
    <source>
        <dbReference type="EMBL" id="NUW42427.1"/>
    </source>
</evidence>
<evidence type="ECO:0000256" key="1">
    <source>
        <dbReference type="ARBA" id="ARBA00022512"/>
    </source>
</evidence>
<evidence type="ECO:0000313" key="9">
    <source>
        <dbReference type="Proteomes" id="UP000546126"/>
    </source>
</evidence>
<evidence type="ECO:0000256" key="6">
    <source>
        <dbReference type="SAM" id="Phobius"/>
    </source>
</evidence>
<dbReference type="RefSeq" id="WP_175601958.1">
    <property type="nucleotide sequence ID" value="NZ_JABWGO010000004.1"/>
</dbReference>
<keyword evidence="6" id="KW-0812">Transmembrane</keyword>
<dbReference type="Proteomes" id="UP000546126">
    <property type="component" value="Unassembled WGS sequence"/>
</dbReference>
<keyword evidence="9" id="KW-1185">Reference proteome</keyword>
<evidence type="ECO:0000256" key="4">
    <source>
        <dbReference type="ARBA" id="ARBA00023088"/>
    </source>
</evidence>
<name>A0A7Y6IQ92_9ACTN</name>
<dbReference type="NCBIfam" id="TIGR01167">
    <property type="entry name" value="LPXTG_anchor"/>
    <property type="match status" value="1"/>
</dbReference>
<dbReference type="EMBL" id="JABWGO010000004">
    <property type="protein sequence ID" value="NUW42427.1"/>
    <property type="molecule type" value="Genomic_DNA"/>
</dbReference>
<feature type="domain" description="Gram-positive cocci surface proteins LPxTG" evidence="7">
    <location>
        <begin position="255"/>
        <end position="293"/>
    </location>
</feature>
<feature type="compositionally biased region" description="Acidic residues" evidence="5">
    <location>
        <begin position="185"/>
        <end position="205"/>
    </location>
</feature>
<dbReference type="AlphaFoldDB" id="A0A7Y6IQ92"/>
<organism evidence="8 9">
    <name type="scientific">Nonomuraea rhodomycinica</name>
    <dbReference type="NCBI Taxonomy" id="1712872"/>
    <lineage>
        <taxon>Bacteria</taxon>
        <taxon>Bacillati</taxon>
        <taxon>Actinomycetota</taxon>
        <taxon>Actinomycetes</taxon>
        <taxon>Streptosporangiales</taxon>
        <taxon>Streptosporangiaceae</taxon>
        <taxon>Nonomuraea</taxon>
    </lineage>
</organism>
<feature type="compositionally biased region" description="Polar residues" evidence="5">
    <location>
        <begin position="108"/>
        <end position="123"/>
    </location>
</feature>
<feature type="compositionally biased region" description="Polar residues" evidence="5">
    <location>
        <begin position="132"/>
        <end position="141"/>
    </location>
</feature>
<evidence type="ECO:0000256" key="2">
    <source>
        <dbReference type="ARBA" id="ARBA00022525"/>
    </source>
</evidence>
<feature type="region of interest" description="Disordered" evidence="5">
    <location>
        <begin position="76"/>
        <end position="217"/>
    </location>
</feature>
<keyword evidence="6" id="KW-1133">Transmembrane helix</keyword>
<evidence type="ECO:0000259" key="7">
    <source>
        <dbReference type="PROSITE" id="PS50847"/>
    </source>
</evidence>
<proteinExistence type="predicted"/>
<evidence type="ECO:0000256" key="3">
    <source>
        <dbReference type="ARBA" id="ARBA00022729"/>
    </source>
</evidence>
<dbReference type="PROSITE" id="PS50847">
    <property type="entry name" value="GRAM_POS_ANCHORING"/>
    <property type="match status" value="1"/>
</dbReference>
<feature type="compositionally biased region" description="Polar residues" evidence="5">
    <location>
        <begin position="86"/>
        <end position="98"/>
    </location>
</feature>